<dbReference type="Proteomes" id="UP000801864">
    <property type="component" value="Unassembled WGS sequence"/>
</dbReference>
<dbReference type="EMBL" id="QLNT01000005">
    <property type="protein sequence ID" value="KAF3074247.1"/>
    <property type="molecule type" value="Genomic_DNA"/>
</dbReference>
<organism evidence="1 2">
    <name type="scientific">Trichoderma lentiforme</name>
    <dbReference type="NCBI Taxonomy" id="1567552"/>
    <lineage>
        <taxon>Eukaryota</taxon>
        <taxon>Fungi</taxon>
        <taxon>Dikarya</taxon>
        <taxon>Ascomycota</taxon>
        <taxon>Pezizomycotina</taxon>
        <taxon>Sordariomycetes</taxon>
        <taxon>Hypocreomycetidae</taxon>
        <taxon>Hypocreales</taxon>
        <taxon>Hypocreaceae</taxon>
        <taxon>Trichoderma</taxon>
    </lineage>
</organism>
<evidence type="ECO:0000313" key="1">
    <source>
        <dbReference type="EMBL" id="KAF3074247.1"/>
    </source>
</evidence>
<sequence>MESCYVEYENNHPTISVAAKDLALIYESLALNSEKEQTSTGLFSGTREYVQLDEECLKRLAGSFDGEVLAPSSTGPVITLKI</sequence>
<evidence type="ECO:0000313" key="2">
    <source>
        <dbReference type="Proteomes" id="UP000801864"/>
    </source>
</evidence>
<gene>
    <name evidence="1" type="ORF">CFAM422_003884</name>
</gene>
<keyword evidence="2" id="KW-1185">Reference proteome</keyword>
<proteinExistence type="predicted"/>
<protein>
    <submittedName>
        <fullName evidence="1">Uncharacterized protein</fullName>
    </submittedName>
</protein>
<accession>A0A9P4XLW4</accession>
<name>A0A9P4XLW4_9HYPO</name>
<comment type="caution">
    <text evidence="1">The sequence shown here is derived from an EMBL/GenBank/DDBJ whole genome shotgun (WGS) entry which is preliminary data.</text>
</comment>
<dbReference type="AlphaFoldDB" id="A0A9P4XLW4"/>
<reference evidence="1 2" key="1">
    <citation type="submission" date="2018-06" db="EMBL/GenBank/DDBJ databases">
        <title>Genome analysis of cellulolytic fungus Trichoderma lentiforme CFAM-422.</title>
        <authorList>
            <person name="Steindorff A.S."/>
            <person name="Formighieri E.F."/>
            <person name="Midorikawa G.E.O."/>
            <person name="Tamietti M.S."/>
            <person name="Ramos E.Z."/>
            <person name="Silva A.S."/>
            <person name="Bon E.P.S."/>
            <person name="Mendes T.D."/>
            <person name="Damaso M.C.T."/>
            <person name="Favaro L.C.L."/>
        </authorList>
    </citation>
    <scope>NUCLEOTIDE SEQUENCE [LARGE SCALE GENOMIC DNA]</scope>
    <source>
        <strain evidence="1 2">CFAM-422</strain>
    </source>
</reference>